<reference evidence="1" key="1">
    <citation type="submission" date="2021-02" db="EMBL/GenBank/DDBJ databases">
        <authorList>
            <person name="Dougan E. K."/>
            <person name="Rhodes N."/>
            <person name="Thang M."/>
            <person name="Chan C."/>
        </authorList>
    </citation>
    <scope>NUCLEOTIDE SEQUENCE</scope>
</reference>
<name>A0A813I725_POLGL</name>
<dbReference type="Proteomes" id="UP000626109">
    <property type="component" value="Unassembled WGS sequence"/>
</dbReference>
<dbReference type="EMBL" id="CAJNNW010004270">
    <property type="protein sequence ID" value="CAE8646269.1"/>
    <property type="molecule type" value="Genomic_DNA"/>
</dbReference>
<evidence type="ECO:0000313" key="1">
    <source>
        <dbReference type="EMBL" id="CAE8646269.1"/>
    </source>
</evidence>
<dbReference type="InterPro" id="IPR012340">
    <property type="entry name" value="NA-bd_OB-fold"/>
</dbReference>
<dbReference type="AlphaFoldDB" id="A0A813I725"/>
<organism evidence="1 2">
    <name type="scientific">Polarella glacialis</name>
    <name type="common">Dinoflagellate</name>
    <dbReference type="NCBI Taxonomy" id="89957"/>
    <lineage>
        <taxon>Eukaryota</taxon>
        <taxon>Sar</taxon>
        <taxon>Alveolata</taxon>
        <taxon>Dinophyceae</taxon>
        <taxon>Suessiales</taxon>
        <taxon>Suessiaceae</taxon>
        <taxon>Polarella</taxon>
    </lineage>
</organism>
<sequence>AYDVTLPGGLPLTQEALENRQLVGGQTYLGEVTLWNMSQGWGFIRADSSMPLPPHVQARLTQQTKVALQRAAARGKHGSEEELLYVRKTDVREGVQLDKGFAVMFKLYVDDKGVGACDVQAI</sequence>
<dbReference type="Gene3D" id="2.40.50.140">
    <property type="entry name" value="Nucleic acid-binding proteins"/>
    <property type="match status" value="1"/>
</dbReference>
<evidence type="ECO:0000313" key="2">
    <source>
        <dbReference type="Proteomes" id="UP000626109"/>
    </source>
</evidence>
<protein>
    <submittedName>
        <fullName evidence="1">Uncharacterized protein</fullName>
    </submittedName>
</protein>
<feature type="non-terminal residue" evidence="1">
    <location>
        <position position="1"/>
    </location>
</feature>
<accession>A0A813I725</accession>
<comment type="caution">
    <text evidence="1">The sequence shown here is derived from an EMBL/GenBank/DDBJ whole genome shotgun (WGS) entry which is preliminary data.</text>
</comment>
<proteinExistence type="predicted"/>
<gene>
    <name evidence="1" type="ORF">PGLA2088_LOCUS4656</name>
</gene>